<evidence type="ECO:0000256" key="1">
    <source>
        <dbReference type="SAM" id="Phobius"/>
    </source>
</evidence>
<feature type="transmembrane region" description="Helical" evidence="1">
    <location>
        <begin position="12"/>
        <end position="38"/>
    </location>
</feature>
<keyword evidence="1" id="KW-0472">Membrane</keyword>
<evidence type="ECO:0000313" key="3">
    <source>
        <dbReference type="Proteomes" id="UP001430377"/>
    </source>
</evidence>
<dbReference type="Proteomes" id="UP001430377">
    <property type="component" value="Unassembled WGS sequence"/>
</dbReference>
<sequence length="84" mass="8903">MNAIRTKPGPAAAYAFRLGIVAGAIVGLAAVALLYSFGTITPVVAGYTLLVLFPVYLVLVATALSKWLGYDKDVTSLRPVYRSK</sequence>
<dbReference type="AlphaFoldDB" id="A0AAW4PTV8"/>
<name>A0AAW4PTV8_9EURY</name>
<proteinExistence type="predicted"/>
<protein>
    <submittedName>
        <fullName evidence="2">Uncharacterized protein</fullName>
    </submittedName>
</protein>
<comment type="caution">
    <text evidence="2">The sequence shown here is derived from an EMBL/GenBank/DDBJ whole genome shotgun (WGS) entry which is preliminary data.</text>
</comment>
<reference evidence="2 3" key="1">
    <citation type="submission" date="2021-06" db="EMBL/GenBank/DDBJ databases">
        <title>Halomicroarcula sp. a new haloarchaeum isolated from saline soil.</title>
        <authorList>
            <person name="Duran-Viseras A."/>
            <person name="Sanchez-Porro C."/>
            <person name="Ventosa A."/>
        </authorList>
    </citation>
    <scope>NUCLEOTIDE SEQUENCE [LARGE SCALE GENOMIC DNA]</scope>
    <source>
        <strain evidence="2 3">F13</strain>
    </source>
</reference>
<evidence type="ECO:0000313" key="2">
    <source>
        <dbReference type="EMBL" id="MBX0324438.1"/>
    </source>
</evidence>
<accession>A0AAW4PTV8</accession>
<keyword evidence="1" id="KW-0812">Transmembrane</keyword>
<dbReference type="EMBL" id="RKLR01000006">
    <property type="protein sequence ID" value="MBX0324438.1"/>
    <property type="molecule type" value="Genomic_DNA"/>
</dbReference>
<feature type="transmembrane region" description="Helical" evidence="1">
    <location>
        <begin position="44"/>
        <end position="64"/>
    </location>
</feature>
<gene>
    <name evidence="2" type="ORF">EGH21_15520</name>
</gene>
<keyword evidence="3" id="KW-1185">Reference proteome</keyword>
<keyword evidence="1" id="KW-1133">Transmembrane helix</keyword>
<organism evidence="2 3">
    <name type="scientific">Haloarcula rubra</name>
    <dbReference type="NCBI Taxonomy" id="2487747"/>
    <lineage>
        <taxon>Archaea</taxon>
        <taxon>Methanobacteriati</taxon>
        <taxon>Methanobacteriota</taxon>
        <taxon>Stenosarchaea group</taxon>
        <taxon>Halobacteria</taxon>
        <taxon>Halobacteriales</taxon>
        <taxon>Haloarculaceae</taxon>
        <taxon>Haloarcula</taxon>
    </lineage>
</organism>